<keyword evidence="10 12" id="KW-0103">Bromodomain</keyword>
<protein>
    <recommendedName>
        <fullName evidence="4">Copper homeostasis protein cutC homolog</fullName>
    </recommendedName>
</protein>
<comment type="subcellular location">
    <subcellularLocation>
        <location evidence="1">Membrane</location>
        <topology evidence="1">Multi-pass membrane protein</topology>
    </subcellularLocation>
</comment>
<keyword evidence="6" id="KW-0276">Fatty acid metabolism</keyword>
<keyword evidence="8 13" id="KW-0560">Oxidoreductase</keyword>
<keyword evidence="9" id="KW-0443">Lipid metabolism</keyword>
<name>A0A8H6SYU6_9AGAR</name>
<evidence type="ECO:0000256" key="10">
    <source>
        <dbReference type="ARBA" id="ARBA00023117"/>
    </source>
</evidence>
<evidence type="ECO:0000256" key="5">
    <source>
        <dbReference type="ARBA" id="ARBA00022692"/>
    </source>
</evidence>
<dbReference type="CDD" id="cd03505">
    <property type="entry name" value="Delta9-FADS-like"/>
    <property type="match status" value="1"/>
</dbReference>
<feature type="compositionally biased region" description="Pro residues" evidence="14">
    <location>
        <begin position="1255"/>
        <end position="1274"/>
    </location>
</feature>
<evidence type="ECO:0000256" key="11">
    <source>
        <dbReference type="ARBA" id="ARBA00023136"/>
    </source>
</evidence>
<dbReference type="InterPro" id="IPR036822">
    <property type="entry name" value="CutC-like_dom_sf"/>
</dbReference>
<feature type="transmembrane region" description="Helical" evidence="15">
    <location>
        <begin position="503"/>
        <end position="524"/>
    </location>
</feature>
<dbReference type="InterPro" id="IPR015876">
    <property type="entry name" value="Acyl-CoA_DS"/>
</dbReference>
<evidence type="ECO:0000256" key="14">
    <source>
        <dbReference type="SAM" id="MobiDB-lite"/>
    </source>
</evidence>
<evidence type="ECO:0000256" key="7">
    <source>
        <dbReference type="ARBA" id="ARBA00022989"/>
    </source>
</evidence>
<dbReference type="HAMAP" id="MF_00795">
    <property type="entry name" value="CutC"/>
    <property type="match status" value="1"/>
</dbReference>
<dbReference type="Gene3D" id="3.10.120.10">
    <property type="entry name" value="Cytochrome b5-like heme/steroid binding domain"/>
    <property type="match status" value="1"/>
</dbReference>
<feature type="transmembrane region" description="Helical" evidence="15">
    <location>
        <begin position="640"/>
        <end position="659"/>
    </location>
</feature>
<dbReference type="PROSITE" id="PS50014">
    <property type="entry name" value="BROMODOMAIN_2"/>
    <property type="match status" value="2"/>
</dbReference>
<evidence type="ECO:0000313" key="18">
    <source>
        <dbReference type="Proteomes" id="UP000636479"/>
    </source>
</evidence>
<keyword evidence="11 15" id="KW-0472">Membrane</keyword>
<dbReference type="GO" id="GO:0016717">
    <property type="term" value="F:oxidoreductase activity, acting on paired donors, with oxidation of a pair of donors resulting in the reduction of molecular oxygen to two molecules of water"/>
    <property type="evidence" value="ECO:0007669"/>
    <property type="project" value="InterPro"/>
</dbReference>
<dbReference type="InterPro" id="IPR036427">
    <property type="entry name" value="Bromodomain-like_sf"/>
</dbReference>
<dbReference type="Gene3D" id="3.20.20.380">
    <property type="entry name" value="Copper homeostasis (CutC) domain"/>
    <property type="match status" value="1"/>
</dbReference>
<dbReference type="SUPFAM" id="SSF47370">
    <property type="entry name" value="Bromodomain"/>
    <property type="match status" value="2"/>
</dbReference>
<dbReference type="CDD" id="cd04369">
    <property type="entry name" value="Bromodomain"/>
    <property type="match status" value="1"/>
</dbReference>
<evidence type="ECO:0000313" key="17">
    <source>
        <dbReference type="EMBL" id="KAF7307151.1"/>
    </source>
</evidence>
<dbReference type="GO" id="GO:0005507">
    <property type="term" value="F:copper ion binding"/>
    <property type="evidence" value="ECO:0007669"/>
    <property type="project" value="TreeGrafter"/>
</dbReference>
<feature type="compositionally biased region" description="Polar residues" evidence="14">
    <location>
        <begin position="1226"/>
        <end position="1240"/>
    </location>
</feature>
<dbReference type="GO" id="GO:0006633">
    <property type="term" value="P:fatty acid biosynthetic process"/>
    <property type="evidence" value="ECO:0007669"/>
    <property type="project" value="UniProtKB-KW"/>
</dbReference>
<comment type="caution">
    <text evidence="17">The sequence shown here is derived from an EMBL/GenBank/DDBJ whole genome shotgun (WGS) entry which is preliminary data.</text>
</comment>
<keyword evidence="13" id="KW-0275">Fatty acid biosynthesis</keyword>
<dbReference type="PANTHER" id="PTHR12598:SF0">
    <property type="entry name" value="COPPER HOMEOSTASIS PROTEIN CUTC HOMOLOG"/>
    <property type="match status" value="1"/>
</dbReference>
<evidence type="ECO:0000256" key="6">
    <source>
        <dbReference type="ARBA" id="ARBA00022832"/>
    </source>
</evidence>
<gene>
    <name evidence="17" type="ORF">MIND_00508500</name>
</gene>
<dbReference type="PANTHER" id="PTHR12598">
    <property type="entry name" value="COPPER HOMEOSTASIS PROTEIN CUTC"/>
    <property type="match status" value="1"/>
</dbReference>
<dbReference type="Gene3D" id="1.20.920.10">
    <property type="entry name" value="Bromodomain-like"/>
    <property type="match status" value="2"/>
</dbReference>
<dbReference type="InterPro" id="IPR036400">
    <property type="entry name" value="Cyt_B5-like_heme/steroid_sf"/>
</dbReference>
<dbReference type="Pfam" id="PF00439">
    <property type="entry name" value="Bromodomain"/>
    <property type="match status" value="2"/>
</dbReference>
<dbReference type="OrthoDB" id="10260134at2759"/>
<accession>A0A8H6SYU6</accession>
<sequence>MLDRLTPEIILYIFLFLDLPELDMLSKLDPILAQLARDKALHNVRLRVVFPARVEHDLFAISRPTIPDLVHRGVMRGLSIERRFRAGLYFYSQSSVRQYEVSIKLARQHAGQVVSQHLTRRSAASSDSPLKQLYPDVSHNLARSLLPIARKLKWSLRRDTLAKMVRDKSGILGVGKWLEARPNVLQEGERVRLAICPDVRKIVGFYEKLGKKCPSKLVIVMINRMPNSSSSLIIERFLLSNISAVQGGANRLELCGNLGVGGGTTPSLGLLKAVQQVVDVPIMAMVRPRIGDFLYTPAELDVMIQDIRIFKENGVAGVVFGALKADGHVDMDATRRLVNEAGPLQVCFHRAFDMTPDPSQAFHDIASIEGVTRILTSGHEPTALEGLETLKSLCRQANKHLNILPGSGINAATVRRVLEALLPLGLTELHLSGGSWVEGGMVHRRGKMGMGVHDVREIVDSGAEWSVAIAAVRGKIAWMTGNYDTHSFATTTMSATVQQPQIWWGNALFFVSVHIAAVYGAFFWRPYSAVPQATLWLGFLVWQLADFGITIGYHRLYSHRAFRAKLPVRLVLAALGSAGFQGSIKRFTDDPVHDPYAATRGLFYSHMGWIFYKPTYERMELVDRDDLDSDPVVRFQHKHYVPLALFFGFVLPTLLGMIWGDPSGAYVWGGLVARLFCWHCTFLVNSLAHWDGLQPYSDEDTSRGNLILALLTGGEGSHNFVRRDDAFCGQFRSYELQHHSFPHDWRSGPQIWNWDPSKWIIAVLYRLGLVTGLRSVRDQDLKEALQYMGHKEKHGIPPPEEDSIWTGEIWDTCQARAFVRSNAGSCVVLIEDYFVNVTHYLGEHPGGASILRKYAVRPEEEVNEASWAFDGGLKLSTGDEDGSRAKRRKNIGMGVAGSSSDVDIMAGDYVAEEQQGQPGGGNVREQGMKLWQTIRDATNKDGFPIAIDFVRKPPKKLYPDYYIIIQFPIALEDIKKQLESNYYPTLEAVRQDFELCFENAKLYNLEESQIWKNAKDLLKLTNKTYRKMVPSVDEGDPTGKRPSLHRLAKTRLKQVIDKTDDNGRILSTIFMELPSRKEWPDYYLQIRQPRCLGAIMKKVKDKAYLTIAEFADDVELVFKNAMQFNLDHTQIWEDALTLKKLFGTLMSDLPPPFAMERYHQSSTKIKIKMPIAPAAVPEAASTSKVKLKVSAKAATPIAAPARLPSPTPPPPPPITAPKAPAVKRQASPTLPLNTLPSTNMIQPSSVQQQQQQKPTPIPQPAPIPPPPIPQPQLPYYPNTSYAPSFLPSPLPVMPLPQPAPVIAPVPQPAVINPAPSKSMSLSSSPVPPILPSHMLKGVSVLTEPCKRPFKLDYRDGVKIWVIRLGAGETALSFANITYMGDDNDDGSGSDVDMEDEEDAADEGELAVNGRQKPKTRGREGKSRAAAAAAKALQEAKAAKKVTKEVGAVQVKLNGNVINSHSGYWLVDIPKGSNIVEVGEKDGLIWKVYAERSGL</sequence>
<comment type="cofactor">
    <cofactor evidence="13">
        <name>Fe(2+)</name>
        <dbReference type="ChEBI" id="CHEBI:29033"/>
    </cofactor>
</comment>
<keyword evidence="13" id="KW-0444">Lipid biosynthesis</keyword>
<dbReference type="EMBL" id="JACAZF010000004">
    <property type="protein sequence ID" value="KAF7307151.1"/>
    <property type="molecule type" value="Genomic_DNA"/>
</dbReference>
<feature type="region of interest" description="Disordered" evidence="14">
    <location>
        <begin position="1198"/>
        <end position="1274"/>
    </location>
</feature>
<evidence type="ECO:0000256" key="12">
    <source>
        <dbReference type="PROSITE-ProRule" id="PRU00035"/>
    </source>
</evidence>
<evidence type="ECO:0000256" key="4">
    <source>
        <dbReference type="ARBA" id="ARBA00019014"/>
    </source>
</evidence>
<feature type="compositionally biased region" description="Acidic residues" evidence="14">
    <location>
        <begin position="1381"/>
        <end position="1404"/>
    </location>
</feature>
<organism evidence="17 18">
    <name type="scientific">Mycena indigotica</name>
    <dbReference type="NCBI Taxonomy" id="2126181"/>
    <lineage>
        <taxon>Eukaryota</taxon>
        <taxon>Fungi</taxon>
        <taxon>Dikarya</taxon>
        <taxon>Basidiomycota</taxon>
        <taxon>Agaricomycotina</taxon>
        <taxon>Agaricomycetes</taxon>
        <taxon>Agaricomycetidae</taxon>
        <taxon>Agaricales</taxon>
        <taxon>Marasmiineae</taxon>
        <taxon>Mycenaceae</taxon>
        <taxon>Mycena</taxon>
    </lineage>
</organism>
<dbReference type="InterPro" id="IPR018506">
    <property type="entry name" value="Cyt_B5_heme-BS"/>
</dbReference>
<evidence type="ECO:0000256" key="15">
    <source>
        <dbReference type="SAM" id="Phobius"/>
    </source>
</evidence>
<dbReference type="GO" id="GO:0006325">
    <property type="term" value="P:chromatin organization"/>
    <property type="evidence" value="ECO:0007669"/>
    <property type="project" value="UniProtKB-ARBA"/>
</dbReference>
<dbReference type="PRINTS" id="PR00503">
    <property type="entry name" value="BROMODOMAIN"/>
</dbReference>
<dbReference type="InterPro" id="IPR001487">
    <property type="entry name" value="Bromodomain"/>
</dbReference>
<keyword evidence="5 13" id="KW-0812">Transmembrane</keyword>
<feature type="transmembrane region" description="Helical" evidence="15">
    <location>
        <begin position="536"/>
        <end position="554"/>
    </location>
</feature>
<evidence type="ECO:0000256" key="3">
    <source>
        <dbReference type="ARBA" id="ARBA00009295"/>
    </source>
</evidence>
<evidence type="ECO:0000256" key="9">
    <source>
        <dbReference type="ARBA" id="ARBA00023098"/>
    </source>
</evidence>
<evidence type="ECO:0000256" key="13">
    <source>
        <dbReference type="RuleBase" id="RU000581"/>
    </source>
</evidence>
<feature type="compositionally biased region" description="Pro residues" evidence="14">
    <location>
        <begin position="1203"/>
        <end position="1215"/>
    </location>
</feature>
<dbReference type="SUPFAM" id="SSF55856">
    <property type="entry name" value="Cytochrome b5-like heme/steroid binding domain"/>
    <property type="match status" value="1"/>
</dbReference>
<comment type="domain">
    <text evidence="13">The histidine box domains are involved in binding the catalytic metal ions.</text>
</comment>
<dbReference type="Pfam" id="PF03932">
    <property type="entry name" value="CutC"/>
    <property type="match status" value="1"/>
</dbReference>
<dbReference type="GO" id="GO:0020037">
    <property type="term" value="F:heme binding"/>
    <property type="evidence" value="ECO:0007669"/>
    <property type="project" value="InterPro"/>
</dbReference>
<comment type="similarity">
    <text evidence="3 13">Belongs to the fatty acid desaturase type 1 family.</text>
</comment>
<dbReference type="RefSeq" id="XP_037222170.1">
    <property type="nucleotide sequence ID" value="XM_037361878.1"/>
</dbReference>
<evidence type="ECO:0000256" key="1">
    <source>
        <dbReference type="ARBA" id="ARBA00004141"/>
    </source>
</evidence>
<feature type="domain" description="Bromo" evidence="16">
    <location>
        <begin position="941"/>
        <end position="1011"/>
    </location>
</feature>
<proteinExistence type="inferred from homology"/>
<dbReference type="Proteomes" id="UP000636479">
    <property type="component" value="Unassembled WGS sequence"/>
</dbReference>
<dbReference type="SUPFAM" id="SSF110395">
    <property type="entry name" value="CutC-like"/>
    <property type="match status" value="1"/>
</dbReference>
<dbReference type="InterPro" id="IPR005627">
    <property type="entry name" value="CutC-like"/>
</dbReference>
<dbReference type="GeneID" id="59344394"/>
<evidence type="ECO:0000256" key="2">
    <source>
        <dbReference type="ARBA" id="ARBA00007768"/>
    </source>
</evidence>
<reference evidence="17" key="1">
    <citation type="submission" date="2020-05" db="EMBL/GenBank/DDBJ databases">
        <title>Mycena genomes resolve the evolution of fungal bioluminescence.</title>
        <authorList>
            <person name="Tsai I.J."/>
        </authorList>
    </citation>
    <scope>NUCLEOTIDE SEQUENCE</scope>
    <source>
        <strain evidence="17">171206Taipei</strain>
    </source>
</reference>
<keyword evidence="18" id="KW-1185">Reference proteome</keyword>
<dbReference type="PROSITE" id="PS00191">
    <property type="entry name" value="CYTOCHROME_B5_1"/>
    <property type="match status" value="1"/>
</dbReference>
<evidence type="ECO:0000256" key="8">
    <source>
        <dbReference type="ARBA" id="ARBA00023002"/>
    </source>
</evidence>
<comment type="similarity">
    <text evidence="2">Belongs to the CutC family.</text>
</comment>
<evidence type="ECO:0000259" key="16">
    <source>
        <dbReference type="PROSITE" id="PS50014"/>
    </source>
</evidence>
<dbReference type="GO" id="GO:0016020">
    <property type="term" value="C:membrane"/>
    <property type="evidence" value="ECO:0007669"/>
    <property type="project" value="UniProtKB-SubCell"/>
</dbReference>
<dbReference type="SMART" id="SM00297">
    <property type="entry name" value="BROMO"/>
    <property type="match status" value="2"/>
</dbReference>
<dbReference type="PRINTS" id="PR00075">
    <property type="entry name" value="FACDDSATRASE"/>
</dbReference>
<feature type="domain" description="Bromo" evidence="16">
    <location>
        <begin position="1062"/>
        <end position="1132"/>
    </location>
</feature>
<feature type="region of interest" description="Disordered" evidence="14">
    <location>
        <begin position="1381"/>
        <end position="1422"/>
    </location>
</feature>
<keyword evidence="7 15" id="KW-1133">Transmembrane helix</keyword>
<feature type="compositionally biased region" description="Low complexity" evidence="14">
    <location>
        <begin position="1241"/>
        <end position="1254"/>
    </location>
</feature>